<accession>A0A517VHD1</accession>
<reference evidence="2 3" key="1">
    <citation type="submission" date="2019-02" db="EMBL/GenBank/DDBJ databases">
        <title>Deep-cultivation of Planctomycetes and their phenomic and genomic characterization uncovers novel biology.</title>
        <authorList>
            <person name="Wiegand S."/>
            <person name="Jogler M."/>
            <person name="Boedeker C."/>
            <person name="Pinto D."/>
            <person name="Vollmers J."/>
            <person name="Rivas-Marin E."/>
            <person name="Kohn T."/>
            <person name="Peeters S.H."/>
            <person name="Heuer A."/>
            <person name="Rast P."/>
            <person name="Oberbeckmann S."/>
            <person name="Bunk B."/>
            <person name="Jeske O."/>
            <person name="Meyerdierks A."/>
            <person name="Storesund J.E."/>
            <person name="Kallscheuer N."/>
            <person name="Luecker S."/>
            <person name="Lage O.M."/>
            <person name="Pohl T."/>
            <person name="Merkel B.J."/>
            <person name="Hornburger P."/>
            <person name="Mueller R.-W."/>
            <person name="Bruemmer F."/>
            <person name="Labrenz M."/>
            <person name="Spormann A.M."/>
            <person name="Op den Camp H."/>
            <person name="Overmann J."/>
            <person name="Amann R."/>
            <person name="Jetten M.S.M."/>
            <person name="Mascher T."/>
            <person name="Medema M.H."/>
            <person name="Devos D.P."/>
            <person name="Kaster A.-K."/>
            <person name="Ovreas L."/>
            <person name="Rohde M."/>
            <person name="Galperin M.Y."/>
            <person name="Jogler C."/>
        </authorList>
    </citation>
    <scope>NUCLEOTIDE SEQUENCE [LARGE SCALE GENOMIC DNA]</scope>
    <source>
        <strain evidence="2 3">Pan161</strain>
    </source>
</reference>
<evidence type="ECO:0000313" key="3">
    <source>
        <dbReference type="Proteomes" id="UP000316855"/>
    </source>
</evidence>
<proteinExistence type="predicted"/>
<dbReference type="RefSeq" id="WP_145230082.1">
    <property type="nucleotide sequence ID" value="NZ_CP036343.1"/>
</dbReference>
<gene>
    <name evidence="2" type="ORF">Pan161_40860</name>
</gene>
<sequence length="469" mass="53999">MAVYYLLSILAVFAPGEADLSVDELFTIYQQNRESFVAMELDCFYHWSHSEELAISIDAEIENLRIQLKRDDLPGEVIRQIKANASPNASFEKAKLEFIAHREMLRKLELRAILQYEHIFYRMTPELWDLHLYLHENMKDPREKSAISRDLTSFTGGNFQHVQRKIEGEWLCLEPYPFVNRTSPVANSKTIWDTRHSPLPLFFESGLLKSESTTHWNTFWDEPEKIKTFGNWSPKTGGPLQLLIKPIDDMQFQFVALDVAQGAMPRWCATMCCIDNRRVDDLTPEMAANLAGQIAFFQNHSTTDVRYAAVPLTIIYYEDYQKYDSAGWYPLRITHKNLALHSTAETVRKKRDWRQTPFGIGSIRTLQIKSIAVNDSVTKPESLKLPANTIILDLDTENNTNSDDTPVKVTDRFMSRLIGARRWNSLKVNAVIILGILTIFTLFGFLVWKRLTKPPIQASELQTDDCRAG</sequence>
<evidence type="ECO:0000313" key="2">
    <source>
        <dbReference type="EMBL" id="QDT92419.1"/>
    </source>
</evidence>
<dbReference type="KEGG" id="gax:Pan161_40860"/>
<protein>
    <submittedName>
        <fullName evidence="2">Uncharacterized protein</fullName>
    </submittedName>
</protein>
<dbReference type="AlphaFoldDB" id="A0A517VHD1"/>
<name>A0A517VHD1_9PLAN</name>
<evidence type="ECO:0000256" key="1">
    <source>
        <dbReference type="SAM" id="Phobius"/>
    </source>
</evidence>
<dbReference type="Proteomes" id="UP000316855">
    <property type="component" value="Chromosome"/>
</dbReference>
<dbReference type="OrthoDB" id="238587at2"/>
<keyword evidence="3" id="KW-1185">Reference proteome</keyword>
<dbReference type="EMBL" id="CP036343">
    <property type="protein sequence ID" value="QDT92419.1"/>
    <property type="molecule type" value="Genomic_DNA"/>
</dbReference>
<keyword evidence="1" id="KW-1133">Transmembrane helix</keyword>
<keyword evidence="1" id="KW-0472">Membrane</keyword>
<keyword evidence="1" id="KW-0812">Transmembrane</keyword>
<feature type="transmembrane region" description="Helical" evidence="1">
    <location>
        <begin position="428"/>
        <end position="448"/>
    </location>
</feature>
<organism evidence="2 3">
    <name type="scientific">Gimesia algae</name>
    <dbReference type="NCBI Taxonomy" id="2527971"/>
    <lineage>
        <taxon>Bacteria</taxon>
        <taxon>Pseudomonadati</taxon>
        <taxon>Planctomycetota</taxon>
        <taxon>Planctomycetia</taxon>
        <taxon>Planctomycetales</taxon>
        <taxon>Planctomycetaceae</taxon>
        <taxon>Gimesia</taxon>
    </lineage>
</organism>